<dbReference type="Proteomes" id="UP000037239">
    <property type="component" value="Unassembled WGS sequence"/>
</dbReference>
<feature type="region of interest" description="Disordered" evidence="1">
    <location>
        <begin position="1"/>
        <end position="74"/>
    </location>
</feature>
<sequence>MPQTTPITQARQPTLQNYDSRHASPRLLPATPPTMKETTTDDMWRRGAGARAEERKGACDSDKAMPRTPPPYII</sequence>
<evidence type="ECO:0000313" key="2">
    <source>
        <dbReference type="EMBL" id="KOA52080.1"/>
    </source>
</evidence>
<feature type="compositionally biased region" description="Polar residues" evidence="1">
    <location>
        <begin position="1"/>
        <end position="18"/>
    </location>
</feature>
<accession>A0AB34TBS7</accession>
<protein>
    <submittedName>
        <fullName evidence="2">Uncharacterized protein</fullName>
    </submittedName>
</protein>
<gene>
    <name evidence="2" type="ORF">BAAM0483_00950</name>
</gene>
<comment type="caution">
    <text evidence="2">The sequence shown here is derived from an EMBL/GenBank/DDBJ whole genome shotgun (WGS) entry which is preliminary data.</text>
</comment>
<proteinExistence type="predicted"/>
<evidence type="ECO:0000256" key="1">
    <source>
        <dbReference type="SAM" id="MobiDB-lite"/>
    </source>
</evidence>
<reference evidence="2 3" key="1">
    <citation type="journal article" date="2015" name="Int J Genomics">
        <title>Comparative Genomics Revealed Genetic Diversity and Species/Strain-Level Differences in Carbohydrate Metabolism of Three Probiotic Bifidobacterial Species.</title>
        <authorList>
            <person name="Odamaki T."/>
            <person name="Horigome A."/>
            <person name="Sugahara H."/>
            <person name="Hashikura N."/>
            <person name="Minami J."/>
            <person name="Xiao J.Z."/>
            <person name="Abe F."/>
        </authorList>
    </citation>
    <scope>NUCLEOTIDE SEQUENCE [LARGE SCALE GENOMIC DNA]</scope>
    <source>
        <strain evidence="2 3">MCC 0483</strain>
    </source>
</reference>
<evidence type="ECO:0000313" key="3">
    <source>
        <dbReference type="Proteomes" id="UP000037239"/>
    </source>
</evidence>
<feature type="compositionally biased region" description="Basic and acidic residues" evidence="1">
    <location>
        <begin position="38"/>
        <end position="65"/>
    </location>
</feature>
<name>A0AB34TBS7_9BIFI</name>
<organism evidence="2 3">
    <name type="scientific">Bifidobacterium animalis subsp. animalis MCC 0483</name>
    <dbReference type="NCBI Taxonomy" id="1365955"/>
    <lineage>
        <taxon>Bacteria</taxon>
        <taxon>Bacillati</taxon>
        <taxon>Actinomycetota</taxon>
        <taxon>Actinomycetes</taxon>
        <taxon>Bifidobacteriales</taxon>
        <taxon>Bifidobacteriaceae</taxon>
        <taxon>Bifidobacterium</taxon>
    </lineage>
</organism>
<dbReference type="AlphaFoldDB" id="A0AB34TBS7"/>
<dbReference type="EMBL" id="AWFK01000002">
    <property type="protein sequence ID" value="KOA52080.1"/>
    <property type="molecule type" value="Genomic_DNA"/>
</dbReference>